<dbReference type="SMART" id="SM00481">
    <property type="entry name" value="POLIIIAc"/>
    <property type="match status" value="1"/>
</dbReference>
<sequence>MTGSHNLERNAEHNAEHNDGHKPASSGWDLHCHTVFSDGTYSPTQLIRMAYEKGLHGVAISDHDTIAGWGEAKQVALNLHFPLIRGTEITTQHDHGRVSVHVLAYLYDCEDHNVLDLYAEMRERRTQRARQMVEALEKDYPISWNLVLEQVHGGDATTIGRPHIADALVAAGVYETRTDAFNGVISAKSPYYIPVLSPRVSQVVTALKNAGGVVVLAHCAAPTRNKNLLTDADIEFFARDCGLDGLEVFHRDNPPEQQERLLRLADRLDLLTTGGSDWHGAGKPNLLGENLTDDDIAREIIRRGRIRVIR</sequence>
<evidence type="ECO:0000313" key="3">
    <source>
        <dbReference type="EMBL" id="PKZ15538.1"/>
    </source>
</evidence>
<protein>
    <submittedName>
        <fullName evidence="3">PHP domain-containing protein</fullName>
    </submittedName>
</protein>
<dbReference type="InterPro" id="IPR003141">
    <property type="entry name" value="Pol/His_phosphatase_N"/>
</dbReference>
<dbReference type="Gene3D" id="1.10.150.650">
    <property type="match status" value="1"/>
</dbReference>
<dbReference type="RefSeq" id="WP_021618102.1">
    <property type="nucleotide sequence ID" value="NZ_PKGU01000002.1"/>
</dbReference>
<dbReference type="Pfam" id="PF02811">
    <property type="entry name" value="PHP"/>
    <property type="match status" value="1"/>
</dbReference>
<dbReference type="InterPro" id="IPR052018">
    <property type="entry name" value="PHP_domain"/>
</dbReference>
<dbReference type="AlphaFoldDB" id="A0A2I1M5Y9"/>
<dbReference type="Proteomes" id="UP000242263">
    <property type="component" value="Unassembled WGS sequence"/>
</dbReference>
<feature type="region of interest" description="Disordered" evidence="1">
    <location>
        <begin position="1"/>
        <end position="24"/>
    </location>
</feature>
<dbReference type="EMBL" id="PKGU01000002">
    <property type="protein sequence ID" value="PKZ15538.1"/>
    <property type="molecule type" value="Genomic_DNA"/>
</dbReference>
<feature type="domain" description="Polymerase/histidinol phosphatase N-terminal" evidence="2">
    <location>
        <begin position="28"/>
        <end position="93"/>
    </location>
</feature>
<proteinExistence type="predicted"/>
<dbReference type="InterPro" id="IPR004013">
    <property type="entry name" value="PHP_dom"/>
</dbReference>
<dbReference type="GO" id="GO:0004534">
    <property type="term" value="F:5'-3' RNA exonuclease activity"/>
    <property type="evidence" value="ECO:0007669"/>
    <property type="project" value="TreeGrafter"/>
</dbReference>
<dbReference type="Gene3D" id="3.20.20.140">
    <property type="entry name" value="Metal-dependent hydrolases"/>
    <property type="match status" value="1"/>
</dbReference>
<accession>A0A2I1M5Y9</accession>
<evidence type="ECO:0000256" key="1">
    <source>
        <dbReference type="SAM" id="MobiDB-lite"/>
    </source>
</evidence>
<feature type="compositionally biased region" description="Basic and acidic residues" evidence="1">
    <location>
        <begin position="1"/>
        <end position="22"/>
    </location>
</feature>
<reference evidence="3 4" key="1">
    <citation type="submission" date="2017-12" db="EMBL/GenBank/DDBJ databases">
        <title>Phylogenetic diversity of female urinary microbiome.</title>
        <authorList>
            <person name="Thomas-White K."/>
            <person name="Wolfe A.J."/>
        </authorList>
    </citation>
    <scope>NUCLEOTIDE SEQUENCE [LARGE SCALE GENOMIC DNA]</scope>
    <source>
        <strain evidence="3 4">UMB0064</strain>
    </source>
</reference>
<organism evidence="3 4">
    <name type="scientific">Alloscardovia omnicolens</name>
    <dbReference type="NCBI Taxonomy" id="419015"/>
    <lineage>
        <taxon>Bacteria</taxon>
        <taxon>Bacillati</taxon>
        <taxon>Actinomycetota</taxon>
        <taxon>Actinomycetes</taxon>
        <taxon>Bifidobacteriales</taxon>
        <taxon>Bifidobacteriaceae</taxon>
        <taxon>Alloscardovia</taxon>
    </lineage>
</organism>
<comment type="caution">
    <text evidence="3">The sequence shown here is derived from an EMBL/GenBank/DDBJ whole genome shotgun (WGS) entry which is preliminary data.</text>
</comment>
<dbReference type="GO" id="GO:0035312">
    <property type="term" value="F:5'-3' DNA exonuclease activity"/>
    <property type="evidence" value="ECO:0007669"/>
    <property type="project" value="TreeGrafter"/>
</dbReference>
<dbReference type="CDD" id="cd07438">
    <property type="entry name" value="PHP_HisPPase_AMP"/>
    <property type="match status" value="1"/>
</dbReference>
<evidence type="ECO:0000259" key="2">
    <source>
        <dbReference type="SMART" id="SM00481"/>
    </source>
</evidence>
<name>A0A2I1M5Y9_9BIFI</name>
<evidence type="ECO:0000313" key="4">
    <source>
        <dbReference type="Proteomes" id="UP000242263"/>
    </source>
</evidence>
<dbReference type="PANTHER" id="PTHR42924:SF3">
    <property type="entry name" value="POLYMERASE_HISTIDINOL PHOSPHATASE N-TERMINAL DOMAIN-CONTAINING PROTEIN"/>
    <property type="match status" value="1"/>
</dbReference>
<dbReference type="SUPFAM" id="SSF89550">
    <property type="entry name" value="PHP domain-like"/>
    <property type="match status" value="1"/>
</dbReference>
<dbReference type="InterPro" id="IPR016195">
    <property type="entry name" value="Pol/histidinol_Pase-like"/>
</dbReference>
<dbReference type="PANTHER" id="PTHR42924">
    <property type="entry name" value="EXONUCLEASE"/>
    <property type="match status" value="1"/>
</dbReference>
<gene>
    <name evidence="3" type="ORF">CYJ32_04005</name>
</gene>